<dbReference type="STRING" id="3775.A0A1Q3BYT4"/>
<dbReference type="PROSITE" id="PS50280">
    <property type="entry name" value="SET"/>
    <property type="match status" value="1"/>
</dbReference>
<dbReference type="Gene3D" id="3.90.1410.10">
    <property type="entry name" value="set domain protein methyltransferase, domain 1"/>
    <property type="match status" value="2"/>
</dbReference>
<dbReference type="Proteomes" id="UP000187406">
    <property type="component" value="Unassembled WGS sequence"/>
</dbReference>
<evidence type="ECO:0000313" key="5">
    <source>
        <dbReference type="Proteomes" id="UP000187406"/>
    </source>
</evidence>
<gene>
    <name evidence="4" type="ORF">CFOL_v3_16526</name>
</gene>
<dbReference type="SUPFAM" id="SSF82199">
    <property type="entry name" value="SET domain"/>
    <property type="match status" value="2"/>
</dbReference>
<dbReference type="OrthoDB" id="441812at2759"/>
<protein>
    <recommendedName>
        <fullName evidence="1">N-lysine methyltransferase</fullName>
        <ecNumber evidence="1">2.1.1.-</ecNumber>
    </recommendedName>
</protein>
<feature type="region of interest" description="Disordered" evidence="2">
    <location>
        <begin position="269"/>
        <end position="296"/>
    </location>
</feature>
<evidence type="ECO:0000259" key="3">
    <source>
        <dbReference type="PROSITE" id="PS50280"/>
    </source>
</evidence>
<dbReference type="GO" id="GO:0005634">
    <property type="term" value="C:nucleus"/>
    <property type="evidence" value="ECO:0007669"/>
    <property type="project" value="UniProtKB-SubCell"/>
</dbReference>
<dbReference type="InParanoid" id="A0A1Q3BYT4"/>
<organism evidence="4 5">
    <name type="scientific">Cephalotus follicularis</name>
    <name type="common">Albany pitcher plant</name>
    <dbReference type="NCBI Taxonomy" id="3775"/>
    <lineage>
        <taxon>Eukaryota</taxon>
        <taxon>Viridiplantae</taxon>
        <taxon>Streptophyta</taxon>
        <taxon>Embryophyta</taxon>
        <taxon>Tracheophyta</taxon>
        <taxon>Spermatophyta</taxon>
        <taxon>Magnoliopsida</taxon>
        <taxon>eudicotyledons</taxon>
        <taxon>Gunneridae</taxon>
        <taxon>Pentapetalae</taxon>
        <taxon>rosids</taxon>
        <taxon>fabids</taxon>
        <taxon>Oxalidales</taxon>
        <taxon>Cephalotaceae</taxon>
        <taxon>Cephalotus</taxon>
    </lineage>
</organism>
<evidence type="ECO:0000256" key="1">
    <source>
        <dbReference type="PIRNR" id="PIRNR011771"/>
    </source>
</evidence>
<dbReference type="GO" id="GO:0032259">
    <property type="term" value="P:methylation"/>
    <property type="evidence" value="ECO:0007669"/>
    <property type="project" value="UniProtKB-KW"/>
</dbReference>
<name>A0A1Q3BYT4_CEPFO</name>
<dbReference type="InterPro" id="IPR050600">
    <property type="entry name" value="SETD3_SETD6_MTase"/>
</dbReference>
<dbReference type="PIRSF" id="PIRSF011771">
    <property type="entry name" value="RMS1_SET"/>
    <property type="match status" value="1"/>
</dbReference>
<accession>A0A1Q3BYT4</accession>
<dbReference type="EMBL" id="BDDD01001066">
    <property type="protein sequence ID" value="GAV73039.1"/>
    <property type="molecule type" value="Genomic_DNA"/>
</dbReference>
<reference evidence="5" key="1">
    <citation type="submission" date="2016-04" db="EMBL/GenBank/DDBJ databases">
        <title>Cephalotus genome sequencing.</title>
        <authorList>
            <person name="Fukushima K."/>
            <person name="Hasebe M."/>
            <person name="Fang X."/>
        </authorList>
    </citation>
    <scope>NUCLEOTIDE SEQUENCE [LARGE SCALE GENOMIC DNA]</scope>
    <source>
        <strain evidence="5">cv. St1</strain>
    </source>
</reference>
<evidence type="ECO:0000256" key="2">
    <source>
        <dbReference type="SAM" id="MobiDB-lite"/>
    </source>
</evidence>
<dbReference type="AlphaFoldDB" id="A0A1Q3BYT4"/>
<keyword evidence="1" id="KW-0949">S-adenosyl-L-methionine</keyword>
<keyword evidence="5" id="KW-1185">Reference proteome</keyword>
<keyword evidence="1" id="KW-0808">Transferase</keyword>
<evidence type="ECO:0000313" key="4">
    <source>
        <dbReference type="EMBL" id="GAV73039.1"/>
    </source>
</evidence>
<dbReference type="InterPro" id="IPR001214">
    <property type="entry name" value="SET_dom"/>
</dbReference>
<dbReference type="FunCoup" id="A0A1Q3BYT4">
    <property type="interactions" value="764"/>
</dbReference>
<keyword evidence="1" id="KW-0539">Nucleus</keyword>
<comment type="subcellular location">
    <subcellularLocation>
        <location evidence="1">Nucleus</location>
    </subcellularLocation>
</comment>
<dbReference type="GO" id="GO:0016279">
    <property type="term" value="F:protein-lysine N-methyltransferase activity"/>
    <property type="evidence" value="ECO:0007669"/>
    <property type="project" value="UniProtKB-UniRule"/>
</dbReference>
<dbReference type="InterPro" id="IPR046341">
    <property type="entry name" value="SET_dom_sf"/>
</dbReference>
<proteinExistence type="inferred from homology"/>
<comment type="similarity">
    <text evidence="1">Belongs to the class V-like SAM-binding methyltransferase superfamily. Histone-lysine methyltransferase family. SETD6 subfamily.</text>
</comment>
<feature type="domain" description="SET" evidence="3">
    <location>
        <begin position="24"/>
        <end position="320"/>
    </location>
</feature>
<keyword evidence="1" id="KW-0489">Methyltransferase</keyword>
<dbReference type="InterPro" id="IPR011383">
    <property type="entry name" value="N-lys_methylase_SETD6"/>
</dbReference>
<sequence length="535" mass="59885">MASSSRRLRAFKRWMKSHGVECSDSLELADDLPGGQGIAVKALCDLKEGDVVARIPKAACLTIKTSGAHQMIESAGFDGYLGLSVALMYEKSLGPQSLWDGYLQLLPRQECLPLLWTLAELDTLLLGTEIHKIVKQDKDLIYEDWEESILPLVDSLPSQLNPNFFGVEQYLSAKSLIASRSFEIDDYHGFGMVPLADLFNHKNGAEDVHFTSTSYHCEFDADSNNYNNVNDEPSTSNGQLMKKRMEEGSIDVCATIGDDEESAENSFLDNIESPIDPDGRSSSSGDDSKSSPDIEDDQTVLEMIMVKNVKAGAEVFNAYGLLGNAALLHRYGFTEPNNLYDIVNIDLELVLEWSSSLFSGRYSRTRLSFWRRLGYSGCVSQDSEYFEISYEGEPQIELLILLYIMLLAEDTYYKLDLTVSTTQNYNGAIGMLLSEKSNIASKKASEMSKELLLTVSVCNALVCLADMRESFYGSNSLEDDLEALRSCVRDRKLYHSLVLRVSERRILEKMRTYAAVGMRPYTPDTVSREEEIETE</sequence>
<feature type="compositionally biased region" description="Low complexity" evidence="2">
    <location>
        <begin position="273"/>
        <end position="285"/>
    </location>
</feature>
<dbReference type="PANTHER" id="PTHR13271:SF34">
    <property type="entry name" value="N-LYSINE METHYLTRANSFERASE SETD6"/>
    <property type="match status" value="1"/>
</dbReference>
<comment type="function">
    <text evidence="1">Protein-lysine N-methyltransferase.</text>
</comment>
<comment type="caution">
    <text evidence="4">The sequence shown here is derived from an EMBL/GenBank/DDBJ whole genome shotgun (WGS) entry which is preliminary data.</text>
</comment>
<dbReference type="PANTHER" id="PTHR13271">
    <property type="entry name" value="UNCHARACTERIZED PUTATIVE METHYLTRANSFERASE"/>
    <property type="match status" value="1"/>
</dbReference>
<dbReference type="EC" id="2.1.1.-" evidence="1"/>